<evidence type="ECO:0000259" key="1">
    <source>
        <dbReference type="PROSITE" id="PS51186"/>
    </source>
</evidence>
<protein>
    <submittedName>
        <fullName evidence="2">GNAT family protein</fullName>
        <ecNumber evidence="2">2.-.-.-</ecNumber>
    </submittedName>
</protein>
<reference evidence="2 3" key="1">
    <citation type="submission" date="2024-06" db="EMBL/GenBank/DDBJ databases">
        <title>The Natural Products Discovery Center: Release of the First 8490 Sequenced Strains for Exploring Actinobacteria Biosynthetic Diversity.</title>
        <authorList>
            <person name="Kalkreuter E."/>
            <person name="Kautsar S.A."/>
            <person name="Yang D."/>
            <person name="Bader C.D."/>
            <person name="Teijaro C.N."/>
            <person name="Fluegel L."/>
            <person name="Davis C.M."/>
            <person name="Simpson J.R."/>
            <person name="Lauterbach L."/>
            <person name="Steele A.D."/>
            <person name="Gui C."/>
            <person name="Meng S."/>
            <person name="Li G."/>
            <person name="Viehrig K."/>
            <person name="Ye F."/>
            <person name="Su P."/>
            <person name="Kiefer A.F."/>
            <person name="Nichols A."/>
            <person name="Cepeda A.J."/>
            <person name="Yan W."/>
            <person name="Fan B."/>
            <person name="Jiang Y."/>
            <person name="Adhikari A."/>
            <person name="Zheng C.-J."/>
            <person name="Schuster L."/>
            <person name="Cowan T.M."/>
            <person name="Smanski M.J."/>
            <person name="Chevrette M.G."/>
            <person name="De Carvalho L.P.S."/>
            <person name="Shen B."/>
        </authorList>
    </citation>
    <scope>NUCLEOTIDE SEQUENCE [LARGE SCALE GENOMIC DNA]</scope>
    <source>
        <strain evidence="2 3">NPDC048117</strain>
    </source>
</reference>
<dbReference type="PANTHER" id="PTHR43610">
    <property type="entry name" value="BLL6696 PROTEIN"/>
    <property type="match status" value="1"/>
</dbReference>
<dbReference type="SUPFAM" id="SSF55729">
    <property type="entry name" value="Acyl-CoA N-acyltransferases (Nat)"/>
    <property type="match status" value="1"/>
</dbReference>
<proteinExistence type="predicted"/>
<accession>A0ABV3ER48</accession>
<dbReference type="PROSITE" id="PS51186">
    <property type="entry name" value="GNAT"/>
    <property type="match status" value="1"/>
</dbReference>
<dbReference type="PANTHER" id="PTHR43610:SF1">
    <property type="entry name" value="N-ACETYLTRANSFERASE DOMAIN-CONTAINING PROTEIN"/>
    <property type="match status" value="1"/>
</dbReference>
<name>A0ABV3ER48_9ACTN</name>
<dbReference type="GO" id="GO:0016740">
    <property type="term" value="F:transferase activity"/>
    <property type="evidence" value="ECO:0007669"/>
    <property type="project" value="UniProtKB-KW"/>
</dbReference>
<dbReference type="Pfam" id="PF13302">
    <property type="entry name" value="Acetyltransf_3"/>
    <property type="match status" value="1"/>
</dbReference>
<evidence type="ECO:0000313" key="3">
    <source>
        <dbReference type="Proteomes" id="UP001551584"/>
    </source>
</evidence>
<dbReference type="Proteomes" id="UP001551584">
    <property type="component" value="Unassembled WGS sequence"/>
</dbReference>
<dbReference type="RefSeq" id="WP_359272927.1">
    <property type="nucleotide sequence ID" value="NZ_JBEZNA010000032.1"/>
</dbReference>
<keyword evidence="2" id="KW-0808">Transferase</keyword>
<gene>
    <name evidence="2" type="ORF">AB0D95_15755</name>
</gene>
<sequence>MGFRLTAPPLEGSLVRLEPLRPRHAADLAAAAEEDRSSYAYTWVPRADEVPAYIATRCGRAEEGTVAPYTQVSRATGRAVGCTSFCTPRAWRSPGRLDAVEVGWTWLGGSAQGTGINTEAKLLLFRQAFEGWGVSRVDLMTDARNTRSRAAMERVGARPEGVLRGWGVSRVAGEEGRLRDTAVHAVLADDWAGVREKLEKILADRTTLSPPRRS</sequence>
<comment type="caution">
    <text evidence="2">The sequence shown here is derived from an EMBL/GenBank/DDBJ whole genome shotgun (WGS) entry which is preliminary data.</text>
</comment>
<evidence type="ECO:0000313" key="2">
    <source>
        <dbReference type="EMBL" id="MEU9578693.1"/>
    </source>
</evidence>
<dbReference type="InterPro" id="IPR016181">
    <property type="entry name" value="Acyl_CoA_acyltransferase"/>
</dbReference>
<dbReference type="Gene3D" id="3.40.630.30">
    <property type="match status" value="1"/>
</dbReference>
<keyword evidence="3" id="KW-1185">Reference proteome</keyword>
<dbReference type="InterPro" id="IPR000182">
    <property type="entry name" value="GNAT_dom"/>
</dbReference>
<feature type="domain" description="N-acetyltransferase" evidence="1">
    <location>
        <begin position="15"/>
        <end position="180"/>
    </location>
</feature>
<organism evidence="2 3">
    <name type="scientific">Streptomyces chilikensis</name>
    <dbReference type="NCBI Taxonomy" id="1194079"/>
    <lineage>
        <taxon>Bacteria</taxon>
        <taxon>Bacillati</taxon>
        <taxon>Actinomycetota</taxon>
        <taxon>Actinomycetes</taxon>
        <taxon>Kitasatosporales</taxon>
        <taxon>Streptomycetaceae</taxon>
        <taxon>Streptomyces</taxon>
    </lineage>
</organism>
<dbReference type="EMBL" id="JBEZNA010000032">
    <property type="protein sequence ID" value="MEU9578693.1"/>
    <property type="molecule type" value="Genomic_DNA"/>
</dbReference>
<dbReference type="EC" id="2.-.-.-" evidence="2"/>